<dbReference type="GO" id="GO:0000422">
    <property type="term" value="P:autophagy of mitochondrion"/>
    <property type="evidence" value="ECO:0007669"/>
    <property type="project" value="TreeGrafter"/>
</dbReference>
<keyword evidence="4 7" id="KW-1017">Isopeptide bond</keyword>
<dbReference type="GO" id="GO:0034727">
    <property type="term" value="P:piecemeal microautophagy of the nucleus"/>
    <property type="evidence" value="ECO:0007669"/>
    <property type="project" value="TreeGrafter"/>
</dbReference>
<dbReference type="GeneID" id="93651136"/>
<name>A0A8H7ZIH8_9ASCO</name>
<dbReference type="GO" id="GO:0015031">
    <property type="term" value="P:protein transport"/>
    <property type="evidence" value="ECO:0007669"/>
    <property type="project" value="UniProtKB-KW"/>
</dbReference>
<dbReference type="InterPro" id="IPR029071">
    <property type="entry name" value="Ubiquitin-like_domsf"/>
</dbReference>
<evidence type="ECO:0000256" key="6">
    <source>
        <dbReference type="ARBA" id="ARBA00023006"/>
    </source>
</evidence>
<keyword evidence="10" id="KW-1185">Reference proteome</keyword>
<feature type="region of interest" description="Disordered" evidence="8">
    <location>
        <begin position="1"/>
        <end position="42"/>
    </location>
</feature>
<dbReference type="GO" id="GO:0034274">
    <property type="term" value="C:Atg12-Atg5-Atg16 complex"/>
    <property type="evidence" value="ECO:0007669"/>
    <property type="project" value="TreeGrafter"/>
</dbReference>
<dbReference type="InterPro" id="IPR007242">
    <property type="entry name" value="Atg12"/>
</dbReference>
<comment type="function">
    <text evidence="7">Ubiquitin-like protein involved in cytoplasm to vacuole transport (Cvt), autophagy vesicles formation, mitophagy, and nucleophagy.</text>
</comment>
<dbReference type="PANTHER" id="PTHR13385">
    <property type="entry name" value="AUTOPHAGY PROTEIN 12"/>
    <property type="match status" value="1"/>
</dbReference>
<dbReference type="GO" id="GO:0061723">
    <property type="term" value="P:glycophagy"/>
    <property type="evidence" value="ECO:0007669"/>
    <property type="project" value="TreeGrafter"/>
</dbReference>
<dbReference type="GO" id="GO:0000421">
    <property type="term" value="C:autophagosome membrane"/>
    <property type="evidence" value="ECO:0007669"/>
    <property type="project" value="TreeGrafter"/>
</dbReference>
<evidence type="ECO:0000256" key="8">
    <source>
        <dbReference type="SAM" id="MobiDB-lite"/>
    </source>
</evidence>
<dbReference type="GO" id="GO:0097352">
    <property type="term" value="P:autophagosome maturation"/>
    <property type="evidence" value="ECO:0007669"/>
    <property type="project" value="TreeGrafter"/>
</dbReference>
<evidence type="ECO:0000256" key="1">
    <source>
        <dbReference type="ARBA" id="ARBA00004623"/>
    </source>
</evidence>
<dbReference type="RefSeq" id="XP_067549742.1">
    <property type="nucleotide sequence ID" value="XM_067691370.1"/>
</dbReference>
<reference evidence="9 10" key="1">
    <citation type="submission" date="2020-12" db="EMBL/GenBank/DDBJ databases">
        <title>Effect of drift, selection, and recombination on the evolution of hybrid genomes in Candida yeast pathogens.</title>
        <authorList>
            <person name="Mixao V."/>
            <person name="Ksiezopolska E."/>
            <person name="Saus E."/>
            <person name="Boekhout T."/>
            <person name="Gacser A."/>
            <person name="Gabaldon T."/>
        </authorList>
    </citation>
    <scope>NUCLEOTIDE SEQUENCE [LARGE SCALE GENOMIC DNA]</scope>
    <source>
        <strain evidence="9 10">BP57</strain>
    </source>
</reference>
<dbReference type="GO" id="GO:0000045">
    <property type="term" value="P:autophagosome assembly"/>
    <property type="evidence" value="ECO:0007669"/>
    <property type="project" value="InterPro"/>
</dbReference>
<dbReference type="EMBL" id="JAEOAQ010000002">
    <property type="protein sequence ID" value="KAG5420626.1"/>
    <property type="molecule type" value="Genomic_DNA"/>
</dbReference>
<proteinExistence type="inferred from homology"/>
<evidence type="ECO:0000256" key="4">
    <source>
        <dbReference type="ARBA" id="ARBA00022499"/>
    </source>
</evidence>
<evidence type="ECO:0000256" key="7">
    <source>
        <dbReference type="RuleBase" id="RU361201"/>
    </source>
</evidence>
<sequence>MSYIRQFEPENGEDSSSLSSRSSSNSSSHTGKVNTTEEIVGQNLEPRIPLSTSIVLERLPVEQQEQVDRTLEGQQQKHYSTTEALQKPVAQDPVKISIRFIPIGSTVEIKPKVFKISSTQTIATLNKFLCKKLKQSHLCLYIQSSFSPAPEEKIGDLYNLFKTKDELIVSYCNSVAFG</sequence>
<dbReference type="SUPFAM" id="SSF54236">
    <property type="entry name" value="Ubiquitin-like"/>
    <property type="match status" value="1"/>
</dbReference>
<dbReference type="AlphaFoldDB" id="A0A8H7ZIH8"/>
<evidence type="ECO:0000256" key="2">
    <source>
        <dbReference type="ARBA" id="ARBA00007778"/>
    </source>
</evidence>
<accession>A0A8H7ZIH8</accession>
<dbReference type="Gene3D" id="3.10.20.90">
    <property type="entry name" value="Phosphatidylinositol 3-kinase Catalytic Subunit, Chain A, domain 1"/>
    <property type="match status" value="1"/>
</dbReference>
<comment type="caution">
    <text evidence="9">The sequence shown here is derived from an EMBL/GenBank/DDBJ whole genome shotgun (WGS) entry which is preliminary data.</text>
</comment>
<evidence type="ECO:0000256" key="3">
    <source>
        <dbReference type="ARBA" id="ARBA00015875"/>
    </source>
</evidence>
<keyword evidence="7" id="KW-0653">Protein transport</keyword>
<dbReference type="GO" id="GO:0034045">
    <property type="term" value="C:phagophore assembly site membrane"/>
    <property type="evidence" value="ECO:0007669"/>
    <property type="project" value="UniProtKB-SubCell"/>
</dbReference>
<comment type="subcellular location">
    <subcellularLocation>
        <location evidence="1 7">Preautophagosomal structure membrane</location>
        <topology evidence="1 7">Peripheral membrane protein</topology>
    </subcellularLocation>
</comment>
<keyword evidence="5 7" id="KW-0833">Ubl conjugation pathway</keyword>
<dbReference type="PANTHER" id="PTHR13385:SF0">
    <property type="entry name" value="UBIQUITIN-LIKE PROTEIN ATG12"/>
    <property type="match status" value="1"/>
</dbReference>
<feature type="compositionally biased region" description="Low complexity" evidence="8">
    <location>
        <begin position="15"/>
        <end position="28"/>
    </location>
</feature>
<evidence type="ECO:0000313" key="10">
    <source>
        <dbReference type="Proteomes" id="UP000669133"/>
    </source>
</evidence>
<dbReference type="GO" id="GO:0019776">
    <property type="term" value="F:Atg8-family ligase activity"/>
    <property type="evidence" value="ECO:0007669"/>
    <property type="project" value="TreeGrafter"/>
</dbReference>
<keyword evidence="6 7" id="KW-0072">Autophagy</keyword>
<comment type="similarity">
    <text evidence="2 7">Belongs to the ATG12 family.</text>
</comment>
<dbReference type="OrthoDB" id="10003551at2759"/>
<comment type="subunit">
    <text evidence="7">Forms a conjugate with ATG5.</text>
</comment>
<dbReference type="Proteomes" id="UP000669133">
    <property type="component" value="Unassembled WGS sequence"/>
</dbReference>
<keyword evidence="7" id="KW-0813">Transport</keyword>
<organism evidence="9 10">
    <name type="scientific">Candida metapsilosis</name>
    <dbReference type="NCBI Taxonomy" id="273372"/>
    <lineage>
        <taxon>Eukaryota</taxon>
        <taxon>Fungi</taxon>
        <taxon>Dikarya</taxon>
        <taxon>Ascomycota</taxon>
        <taxon>Saccharomycotina</taxon>
        <taxon>Pichiomycetes</taxon>
        <taxon>Debaryomycetaceae</taxon>
        <taxon>Candida/Lodderomyces clade</taxon>
        <taxon>Candida</taxon>
    </lineage>
</organism>
<evidence type="ECO:0000256" key="5">
    <source>
        <dbReference type="ARBA" id="ARBA00022786"/>
    </source>
</evidence>
<evidence type="ECO:0000313" key="9">
    <source>
        <dbReference type="EMBL" id="KAG5420626.1"/>
    </source>
</evidence>
<dbReference type="CDD" id="cd01612">
    <property type="entry name" value="Ubl_ATG12"/>
    <property type="match status" value="1"/>
</dbReference>
<keyword evidence="7" id="KW-0472">Membrane</keyword>
<protein>
    <recommendedName>
        <fullName evidence="3 7">Ubiquitin-like protein ATG12</fullName>
    </recommendedName>
</protein>
<gene>
    <name evidence="9" type="ORF">I9W82_002507</name>
</gene>
<dbReference type="Pfam" id="PF04110">
    <property type="entry name" value="APG12"/>
    <property type="match status" value="1"/>
</dbReference>